<proteinExistence type="predicted"/>
<dbReference type="EMBL" id="JACIFZ010000009">
    <property type="protein sequence ID" value="MBB4224899.1"/>
    <property type="molecule type" value="Genomic_DNA"/>
</dbReference>
<dbReference type="RefSeq" id="WP_184641762.1">
    <property type="nucleotide sequence ID" value="NZ_JACIFZ010000009.1"/>
</dbReference>
<sequence>MAKISRKKKGKAPGSSRSVAAKFDVQKFLRGRREHDDGAFELAFQRLKTLLTAHAARDALVALNVLDLWPANVSAQVKSQLAFAAYLSIAQDEFASAKLDSYDQFSQFCRSLMEVLPSFPMLEDYWPESDWGVVRWTDGINSRPTFYGGTVQRIPDFIQAFQILHGDSSEAMNDLRCARQMQSTVLEAVPAPDSHAPVDAASGHIEVPPEWFWTAVQEVLLTQQAPVVTADLLASPGIEPKWKTASGFGDAVMSGEVVPWLGVNVGGTFLPISLRNAPATVIDFWSDRRKVDGAAAAVRLTAFIGQRVQPRSFLAGPLQVINRRGPAARMLAAVLPGDDKHYLVVLSSVDELRHIDMAVAEMKRKVRESPDWAFIRPGSRDGLQLRSRNGREPSEDSLEVIVVVGTVTTRMVRMSVPQRRDCHTVSIVDAVTIFDAMEDLDELTRFWKYRTGLRRLVGGMPDVVDMFGAFRDSHGQIVAGAIVPNMIMLDPHWGESWRFNQLVQYWEEAPANFPDDRSAWNTKDSRGRTTLRRVTARNAPRLAWSSQLANSTVHVVLDVDLVDLQSQDGNVLETFVHCAADCFAEREAELQSIGTLPYSRIVIECVAQADALASLAEEEIETAADRELLLSWRVIENQASDEVRIRCVINLSRVFARLRVVEDASFEVECAVALMDVLLTHAHGRRLSESERQVLADTGSRSPRFVMRSYERTVDVPDFGRPDTPAPEAYKVARRKLAEILMAQGVKPGRYELGEAKQLINAARATYRELVHERLRSFDRESLLRYCATQLDTTSAQYDSQVMRHRNSLAHDVDYDREDSQAEAHEQFTRDSRNLRYAVEAGLFLTQPQPTEARPAEILEVLGMIDWLLVLYGASDVLHNEIEVGGLDVDDQYIPEVFFSSARDAQQAKFSREMAALKLGAGVNTEDKLEEPFEDEKFIESLDAAFLIDLGFTYRDLLKVFSTLQNWIGIGAGAALAFSYEALPSDIARAAVGSHDDLAESAALKAIDFLVLKSDGIRRLAGITAETDDVPVWEHNKRLDRFAIKPLLVLPTGKILWGASSVNRARRIWMSAISSGYLPADFPWKNVRAVVDKAKQKLEKGLEKTAHAVCARTTPYAERNLDFMDRFPEQGFADVGDFDLLAYWPEGNRWLLGECKYNQPPFCVKDSRRLRDRVFGGGSEIGQFVKIERRRKFFAENVELIRQLLGWPEPTTPEPTITEVYICKDLHWWLRFPPYDVPTKFTQVDTFGAWLSANGFVNIREPGPA</sequence>
<dbReference type="Proteomes" id="UP000524450">
    <property type="component" value="Unassembled WGS sequence"/>
</dbReference>
<organism evidence="1 2">
    <name type="scientific">Variovorax guangxiensis</name>
    <dbReference type="NCBI Taxonomy" id="1775474"/>
    <lineage>
        <taxon>Bacteria</taxon>
        <taxon>Pseudomonadati</taxon>
        <taxon>Pseudomonadota</taxon>
        <taxon>Betaproteobacteria</taxon>
        <taxon>Burkholderiales</taxon>
        <taxon>Comamonadaceae</taxon>
        <taxon>Variovorax</taxon>
    </lineage>
</organism>
<protein>
    <submittedName>
        <fullName evidence="1">Uncharacterized protein</fullName>
    </submittedName>
</protein>
<comment type="caution">
    <text evidence="1">The sequence shown here is derived from an EMBL/GenBank/DDBJ whole genome shotgun (WGS) entry which is preliminary data.</text>
</comment>
<evidence type="ECO:0000313" key="1">
    <source>
        <dbReference type="EMBL" id="MBB4224899.1"/>
    </source>
</evidence>
<evidence type="ECO:0000313" key="2">
    <source>
        <dbReference type="Proteomes" id="UP000524450"/>
    </source>
</evidence>
<reference evidence="1 2" key="1">
    <citation type="submission" date="2020-08" db="EMBL/GenBank/DDBJ databases">
        <title>Genomic Encyclopedia of Type Strains, Phase IV (KMG-V): Genome sequencing to study the core and pangenomes of soil and plant-associated prokaryotes.</title>
        <authorList>
            <person name="Whitman W."/>
        </authorList>
    </citation>
    <scope>NUCLEOTIDE SEQUENCE [LARGE SCALE GENOMIC DNA]</scope>
    <source>
        <strain evidence="1 2">34/80</strain>
    </source>
</reference>
<gene>
    <name evidence="1" type="ORF">GGD71_005708</name>
</gene>
<dbReference type="AlphaFoldDB" id="A0A840FZV4"/>
<accession>A0A840FZV4</accession>
<name>A0A840FZV4_9BURK</name>